<dbReference type="RefSeq" id="WP_140882909.1">
    <property type="nucleotide sequence ID" value="NZ_RCZP01000008.1"/>
</dbReference>
<dbReference type="EMBL" id="RCZP01000008">
    <property type="protein sequence ID" value="TPG57449.1"/>
    <property type="molecule type" value="Genomic_DNA"/>
</dbReference>
<dbReference type="PIRSF" id="PIRSF035875">
    <property type="entry name" value="RNase_BN"/>
    <property type="match status" value="1"/>
</dbReference>
<comment type="caution">
    <text evidence="7">The sequence shown here is derived from an EMBL/GenBank/DDBJ whole genome shotgun (WGS) entry which is preliminary data.</text>
</comment>
<protein>
    <submittedName>
        <fullName evidence="7">YihY/virulence factor BrkB family protein</fullName>
    </submittedName>
</protein>
<feature type="transmembrane region" description="Helical" evidence="6">
    <location>
        <begin position="180"/>
        <end position="201"/>
    </location>
</feature>
<dbReference type="GO" id="GO:0005886">
    <property type="term" value="C:plasma membrane"/>
    <property type="evidence" value="ECO:0007669"/>
    <property type="project" value="UniProtKB-SubCell"/>
</dbReference>
<keyword evidence="2" id="KW-1003">Cell membrane</keyword>
<feature type="transmembrane region" description="Helical" evidence="6">
    <location>
        <begin position="92"/>
        <end position="116"/>
    </location>
</feature>
<evidence type="ECO:0000256" key="6">
    <source>
        <dbReference type="SAM" id="Phobius"/>
    </source>
</evidence>
<dbReference type="AlphaFoldDB" id="A0A502G6H9"/>
<keyword evidence="8" id="KW-1185">Reference proteome</keyword>
<organism evidence="7 8">
    <name type="scientific">Muricoccus nepalensis</name>
    <dbReference type="NCBI Taxonomy" id="1854500"/>
    <lineage>
        <taxon>Bacteria</taxon>
        <taxon>Pseudomonadati</taxon>
        <taxon>Pseudomonadota</taxon>
        <taxon>Alphaproteobacteria</taxon>
        <taxon>Acetobacterales</taxon>
        <taxon>Roseomonadaceae</taxon>
        <taxon>Muricoccus</taxon>
    </lineage>
</organism>
<evidence type="ECO:0000256" key="1">
    <source>
        <dbReference type="ARBA" id="ARBA00004651"/>
    </source>
</evidence>
<feature type="transmembrane region" description="Helical" evidence="6">
    <location>
        <begin position="213"/>
        <end position="233"/>
    </location>
</feature>
<keyword evidence="4 6" id="KW-1133">Transmembrane helix</keyword>
<reference evidence="7 8" key="1">
    <citation type="journal article" date="2019" name="Environ. Microbiol.">
        <title>Species interactions and distinct microbial communities in high Arctic permafrost affected cryosols are associated with the CH4 and CO2 gas fluxes.</title>
        <authorList>
            <person name="Altshuler I."/>
            <person name="Hamel J."/>
            <person name="Turney S."/>
            <person name="Magnuson E."/>
            <person name="Levesque R."/>
            <person name="Greer C."/>
            <person name="Whyte L.G."/>
        </authorList>
    </citation>
    <scope>NUCLEOTIDE SEQUENCE [LARGE SCALE GENOMIC DNA]</scope>
    <source>
        <strain evidence="7 8">S9.3B</strain>
    </source>
</reference>
<keyword evidence="3 6" id="KW-0812">Transmembrane</keyword>
<evidence type="ECO:0000313" key="8">
    <source>
        <dbReference type="Proteomes" id="UP000317078"/>
    </source>
</evidence>
<dbReference type="Proteomes" id="UP000317078">
    <property type="component" value="Unassembled WGS sequence"/>
</dbReference>
<dbReference type="NCBIfam" id="TIGR00765">
    <property type="entry name" value="yihY_not_rbn"/>
    <property type="match status" value="1"/>
</dbReference>
<dbReference type="OrthoDB" id="9797028at2"/>
<feature type="transmembrane region" description="Helical" evidence="6">
    <location>
        <begin position="137"/>
        <end position="160"/>
    </location>
</feature>
<proteinExistence type="predicted"/>
<dbReference type="PANTHER" id="PTHR30213:SF1">
    <property type="entry name" value="INNER MEMBRANE PROTEIN YHJD"/>
    <property type="match status" value="1"/>
</dbReference>
<sequence>MFGRAWKLIKDAVSGFVEHEAMTRGAAIACYTLFSIAPLLVVAVAIAGFFFGRDMVSEAVSGQLTGLVGVQGGQAIEAMMKGSSHEAGSKGVAALVGAVILLITASGVFAELQAALNVIWQAEQKPVSVGALVRARALSIGLVGATGFLLLVSLLVSAVLSAFGGWITGFLPMLEIVLKAVNFLVSVVLVAVLFGAIYKILPDRTLTWRDVAVGALITAFLFTLGKTVIGWYIGGSGMAESYGAAGALVVVLIWVYYSAQVFLLGAEFTRAWAAREGGWRGALPLRSATTPIGADAP</sequence>
<feature type="transmembrane region" description="Helical" evidence="6">
    <location>
        <begin position="28"/>
        <end position="51"/>
    </location>
</feature>
<dbReference type="Pfam" id="PF03631">
    <property type="entry name" value="Virul_fac_BrkB"/>
    <property type="match status" value="1"/>
</dbReference>
<evidence type="ECO:0000256" key="3">
    <source>
        <dbReference type="ARBA" id="ARBA00022692"/>
    </source>
</evidence>
<comment type="subcellular location">
    <subcellularLocation>
        <location evidence="1">Cell membrane</location>
        <topology evidence="1">Multi-pass membrane protein</topology>
    </subcellularLocation>
</comment>
<dbReference type="PANTHER" id="PTHR30213">
    <property type="entry name" value="INNER MEMBRANE PROTEIN YHJD"/>
    <property type="match status" value="1"/>
</dbReference>
<accession>A0A502G6H9</accession>
<dbReference type="InterPro" id="IPR017039">
    <property type="entry name" value="Virul_fac_BrkB"/>
</dbReference>
<evidence type="ECO:0000313" key="7">
    <source>
        <dbReference type="EMBL" id="TPG57449.1"/>
    </source>
</evidence>
<gene>
    <name evidence="7" type="ORF">EAH89_11005</name>
</gene>
<name>A0A502G6H9_9PROT</name>
<evidence type="ECO:0000256" key="2">
    <source>
        <dbReference type="ARBA" id="ARBA00022475"/>
    </source>
</evidence>
<evidence type="ECO:0000256" key="4">
    <source>
        <dbReference type="ARBA" id="ARBA00022989"/>
    </source>
</evidence>
<feature type="transmembrane region" description="Helical" evidence="6">
    <location>
        <begin position="245"/>
        <end position="266"/>
    </location>
</feature>
<keyword evidence="5 6" id="KW-0472">Membrane</keyword>
<evidence type="ECO:0000256" key="5">
    <source>
        <dbReference type="ARBA" id="ARBA00023136"/>
    </source>
</evidence>